<name>A0A6J3MIT0_9PEZI</name>
<reference evidence="4" key="2">
    <citation type="submission" date="2020-04" db="EMBL/GenBank/DDBJ databases">
        <authorList>
            <consortium name="NCBI Genome Project"/>
        </authorList>
    </citation>
    <scope>NUCLEOTIDE SEQUENCE</scope>
    <source>
        <strain evidence="4">CBS 342.82</strain>
    </source>
</reference>
<dbReference type="PANTHER" id="PTHR12277">
    <property type="entry name" value="ALPHA/BETA HYDROLASE DOMAIN-CONTAINING PROTEIN"/>
    <property type="match status" value="1"/>
</dbReference>
<evidence type="ECO:0000259" key="2">
    <source>
        <dbReference type="Pfam" id="PF00561"/>
    </source>
</evidence>
<dbReference type="SUPFAM" id="SSF53474">
    <property type="entry name" value="alpha/beta-Hydrolases"/>
    <property type="match status" value="1"/>
</dbReference>
<reference evidence="4" key="3">
    <citation type="submission" date="2025-08" db="UniProtKB">
        <authorList>
            <consortium name="RefSeq"/>
        </authorList>
    </citation>
    <scope>IDENTIFICATION</scope>
    <source>
        <strain evidence="4">CBS 342.82</strain>
    </source>
</reference>
<accession>A0A6J3MIT0</accession>
<gene>
    <name evidence="4" type="ORF">K489DRAFT_406287</name>
</gene>
<dbReference type="PANTHER" id="PTHR12277:SF81">
    <property type="entry name" value="PROTEIN ABHD13"/>
    <property type="match status" value="1"/>
</dbReference>
<dbReference type="Proteomes" id="UP000504637">
    <property type="component" value="Unplaced"/>
</dbReference>
<keyword evidence="1" id="KW-0812">Transmembrane</keyword>
<evidence type="ECO:0000313" key="4">
    <source>
        <dbReference type="RefSeq" id="XP_033464650.1"/>
    </source>
</evidence>
<dbReference type="OrthoDB" id="446723at2759"/>
<keyword evidence="1" id="KW-1133">Transmembrane helix</keyword>
<dbReference type="GeneID" id="54365034"/>
<evidence type="ECO:0000256" key="1">
    <source>
        <dbReference type="SAM" id="Phobius"/>
    </source>
</evidence>
<feature type="transmembrane region" description="Helical" evidence="1">
    <location>
        <begin position="6"/>
        <end position="25"/>
    </location>
</feature>
<proteinExistence type="predicted"/>
<dbReference type="InterPro" id="IPR000073">
    <property type="entry name" value="AB_hydrolase_1"/>
</dbReference>
<protein>
    <submittedName>
        <fullName evidence="4">Alpha/beta-hydrolase</fullName>
    </submittedName>
</protein>
<keyword evidence="1" id="KW-0472">Membrane</keyword>
<sequence>MVLGKVAWGVAGAAGLYAVFLGILLQPPVQRFALYANKVNTLFLKNLNDTESFGFAPNQVTPFILKTPDNESLYAWHVLPADVYAENEREIRSETRSFAPVADITSTVGFRLLTSKEGPPARVVIYFHGNAGHVGENWRPDTYRYMAAQPNTHVLTIDYRGFGYSTGSPTEAGLIIDGTALVNWVLRVAKIPAERIVIAGQSLGTGVSSAIALHFADPSNTLIPAEVRSIQNQDSIATGAVFAPTTFAGVVLAAPFSSIPALLLTYRVGGLLPLLLPLRPVPALAGRLTALMEDKWLSAERLTAYYAALADRPGLLHTGTRSLASVQLVHALNDRDIPFHQTGMICRRMFGKRDSGSEVRKEEIEAEECIDGGKGAGVLDVNRPGRPRVRFEIVRFGGHNRIITYSSVSIAISRAFGDHFE</sequence>
<organism evidence="4">
    <name type="scientific">Dissoconium aciculare CBS 342.82</name>
    <dbReference type="NCBI Taxonomy" id="1314786"/>
    <lineage>
        <taxon>Eukaryota</taxon>
        <taxon>Fungi</taxon>
        <taxon>Dikarya</taxon>
        <taxon>Ascomycota</taxon>
        <taxon>Pezizomycotina</taxon>
        <taxon>Dothideomycetes</taxon>
        <taxon>Dothideomycetidae</taxon>
        <taxon>Mycosphaerellales</taxon>
        <taxon>Dissoconiaceae</taxon>
        <taxon>Dissoconium</taxon>
    </lineage>
</organism>
<keyword evidence="3" id="KW-1185">Reference proteome</keyword>
<dbReference type="RefSeq" id="XP_033464650.1">
    <property type="nucleotide sequence ID" value="XM_033607234.1"/>
</dbReference>
<reference evidence="4" key="1">
    <citation type="submission" date="2020-01" db="EMBL/GenBank/DDBJ databases">
        <authorList>
            <consortium name="DOE Joint Genome Institute"/>
            <person name="Haridas S."/>
            <person name="Albert R."/>
            <person name="Binder M."/>
            <person name="Bloem J."/>
            <person name="Labutti K."/>
            <person name="Salamov A."/>
            <person name="Andreopoulos B."/>
            <person name="Baker S.E."/>
            <person name="Barry K."/>
            <person name="Bills G."/>
            <person name="Bluhm B.H."/>
            <person name="Cannon C."/>
            <person name="Castanera R."/>
            <person name="Culley D.E."/>
            <person name="Daum C."/>
            <person name="Ezra D."/>
            <person name="Gonzalez J.B."/>
            <person name="Henrissat B."/>
            <person name="Kuo A."/>
            <person name="Liang C."/>
            <person name="Lipzen A."/>
            <person name="Lutzoni F."/>
            <person name="Magnuson J."/>
            <person name="Mondo S."/>
            <person name="Nolan M."/>
            <person name="Ohm R."/>
            <person name="Pangilinan J."/>
            <person name="Park H.-J."/>
            <person name="Ramirez L."/>
            <person name="Alfaro M."/>
            <person name="Sun H."/>
            <person name="Tritt A."/>
            <person name="Yoshinaga Y."/>
            <person name="Zwiers L.-H."/>
            <person name="Turgeon B.G."/>
            <person name="Goodwin S.B."/>
            <person name="Spatafora J.W."/>
            <person name="Crous P.W."/>
            <person name="Grigoriev I.V."/>
        </authorList>
    </citation>
    <scope>NUCLEOTIDE SEQUENCE</scope>
    <source>
        <strain evidence="4">CBS 342.82</strain>
    </source>
</reference>
<dbReference type="Pfam" id="PF00561">
    <property type="entry name" value="Abhydrolase_1"/>
    <property type="match status" value="1"/>
</dbReference>
<dbReference type="InterPro" id="IPR029058">
    <property type="entry name" value="AB_hydrolase_fold"/>
</dbReference>
<dbReference type="Gene3D" id="3.40.50.1820">
    <property type="entry name" value="alpha/beta hydrolase"/>
    <property type="match status" value="1"/>
</dbReference>
<evidence type="ECO:0000313" key="3">
    <source>
        <dbReference type="Proteomes" id="UP000504637"/>
    </source>
</evidence>
<feature type="domain" description="AB hydrolase-1" evidence="2">
    <location>
        <begin position="123"/>
        <end position="224"/>
    </location>
</feature>
<dbReference type="AlphaFoldDB" id="A0A6J3MIT0"/>